<evidence type="ECO:0000313" key="2">
    <source>
        <dbReference type="EMBL" id="KAK2103666.1"/>
    </source>
</evidence>
<gene>
    <name evidence="2" type="ORF">P7K49_017522</name>
</gene>
<feature type="compositionally biased region" description="Basic and acidic residues" evidence="1">
    <location>
        <begin position="68"/>
        <end position="82"/>
    </location>
</feature>
<evidence type="ECO:0000256" key="1">
    <source>
        <dbReference type="SAM" id="MobiDB-lite"/>
    </source>
</evidence>
<accession>A0ABQ9V365</accession>
<organism evidence="2 3">
    <name type="scientific">Saguinus oedipus</name>
    <name type="common">Cotton-top tamarin</name>
    <name type="synonym">Oedipomidas oedipus</name>
    <dbReference type="NCBI Taxonomy" id="9490"/>
    <lineage>
        <taxon>Eukaryota</taxon>
        <taxon>Metazoa</taxon>
        <taxon>Chordata</taxon>
        <taxon>Craniata</taxon>
        <taxon>Vertebrata</taxon>
        <taxon>Euteleostomi</taxon>
        <taxon>Mammalia</taxon>
        <taxon>Eutheria</taxon>
        <taxon>Euarchontoglires</taxon>
        <taxon>Primates</taxon>
        <taxon>Haplorrhini</taxon>
        <taxon>Platyrrhini</taxon>
        <taxon>Cebidae</taxon>
        <taxon>Callitrichinae</taxon>
        <taxon>Saguinus</taxon>
    </lineage>
</organism>
<keyword evidence="3" id="KW-1185">Reference proteome</keyword>
<protein>
    <submittedName>
        <fullName evidence="2">Uncharacterized protein</fullName>
    </submittedName>
</protein>
<dbReference type="Proteomes" id="UP001266305">
    <property type="component" value="Unassembled WGS sequence"/>
</dbReference>
<name>A0ABQ9V365_SAGOE</name>
<evidence type="ECO:0000313" key="3">
    <source>
        <dbReference type="Proteomes" id="UP001266305"/>
    </source>
</evidence>
<comment type="caution">
    <text evidence="2">The sequence shown here is derived from an EMBL/GenBank/DDBJ whole genome shotgun (WGS) entry which is preliminary data.</text>
</comment>
<dbReference type="EMBL" id="JASSZA010000008">
    <property type="protein sequence ID" value="KAK2103666.1"/>
    <property type="molecule type" value="Genomic_DNA"/>
</dbReference>
<proteinExistence type="predicted"/>
<sequence length="172" mass="18529">MRGLGQYAYVNLSLRETLAGHLPRPGMDPGPAVTSARGASQQFLIRGAPPAPPPRGYKRPRAPSARPPRSERALGEVRKDTVEAGPGRCCGRGAEAVHYIGSRVRAPRASSGRRVTHPRSALRSAWTTRWLPGAAAFPRFTQPDLHERGAALLYRTSLRFTKLPAGSDGDSS</sequence>
<feature type="region of interest" description="Disordered" evidence="1">
    <location>
        <begin position="45"/>
        <end position="87"/>
    </location>
</feature>
<reference evidence="2 3" key="1">
    <citation type="submission" date="2023-05" db="EMBL/GenBank/DDBJ databases">
        <title>B98-5 Cell Line De Novo Hybrid Assembly: An Optical Mapping Approach.</title>
        <authorList>
            <person name="Kananen K."/>
            <person name="Auerbach J.A."/>
            <person name="Kautto E."/>
            <person name="Blachly J.S."/>
        </authorList>
    </citation>
    <scope>NUCLEOTIDE SEQUENCE [LARGE SCALE GENOMIC DNA]</scope>
    <source>
        <strain evidence="2">B95-8</strain>
        <tissue evidence="2">Cell line</tissue>
    </source>
</reference>